<dbReference type="Pfam" id="PF24864">
    <property type="entry name" value="DUF7730"/>
    <property type="match status" value="1"/>
</dbReference>
<dbReference type="Proteomes" id="UP000803884">
    <property type="component" value="Unassembled WGS sequence"/>
</dbReference>
<proteinExistence type="predicted"/>
<dbReference type="RefSeq" id="XP_069226274.1">
    <property type="nucleotide sequence ID" value="XM_069376578.1"/>
</dbReference>
<evidence type="ECO:0000259" key="1">
    <source>
        <dbReference type="Pfam" id="PF24864"/>
    </source>
</evidence>
<evidence type="ECO:0000313" key="3">
    <source>
        <dbReference type="Proteomes" id="UP000803884"/>
    </source>
</evidence>
<comment type="caution">
    <text evidence="2">The sequence shown here is derived from an EMBL/GenBank/DDBJ whole genome shotgun (WGS) entry which is preliminary data.</text>
</comment>
<dbReference type="GeneID" id="96009416"/>
<dbReference type="PANTHER" id="PTHR42085:SF1">
    <property type="entry name" value="F-BOX DOMAIN-CONTAINING PROTEIN"/>
    <property type="match status" value="1"/>
</dbReference>
<feature type="domain" description="DUF7730" evidence="1">
    <location>
        <begin position="230"/>
        <end position="343"/>
    </location>
</feature>
<dbReference type="InterPro" id="IPR056632">
    <property type="entry name" value="DUF7730"/>
</dbReference>
<gene>
    <name evidence="2" type="ORF">WHR41_07974</name>
</gene>
<dbReference type="PANTHER" id="PTHR42085">
    <property type="entry name" value="F-BOX DOMAIN-CONTAINING PROTEIN"/>
    <property type="match status" value="1"/>
</dbReference>
<evidence type="ECO:0000313" key="2">
    <source>
        <dbReference type="EMBL" id="KAL1583167.1"/>
    </source>
</evidence>
<organism evidence="2 3">
    <name type="scientific">Cladosporium halotolerans</name>
    <dbReference type="NCBI Taxonomy" id="1052096"/>
    <lineage>
        <taxon>Eukaryota</taxon>
        <taxon>Fungi</taxon>
        <taxon>Dikarya</taxon>
        <taxon>Ascomycota</taxon>
        <taxon>Pezizomycotina</taxon>
        <taxon>Dothideomycetes</taxon>
        <taxon>Dothideomycetidae</taxon>
        <taxon>Cladosporiales</taxon>
        <taxon>Cladosporiaceae</taxon>
        <taxon>Cladosporium</taxon>
    </lineage>
</organism>
<reference evidence="2 3" key="1">
    <citation type="journal article" date="2020" name="Microbiol. Resour. Announc.">
        <title>Draft Genome Sequence of a Cladosporium Species Isolated from the Mesophotic Ascidian Didemnum maculosum.</title>
        <authorList>
            <person name="Gioti A."/>
            <person name="Siaperas R."/>
            <person name="Nikolaivits E."/>
            <person name="Le Goff G."/>
            <person name="Ouazzani J."/>
            <person name="Kotoulas G."/>
            <person name="Topakas E."/>
        </authorList>
    </citation>
    <scope>NUCLEOTIDE SEQUENCE [LARGE SCALE GENOMIC DNA]</scope>
    <source>
        <strain evidence="2 3">TM138-S3</strain>
    </source>
</reference>
<keyword evidence="3" id="KW-1185">Reference proteome</keyword>
<protein>
    <recommendedName>
        <fullName evidence="1">DUF7730 domain-containing protein</fullName>
    </recommendedName>
</protein>
<name>A0AB34KDR4_9PEZI</name>
<dbReference type="AlphaFoldDB" id="A0AB34KDR4"/>
<accession>A0AB34KDR4</accession>
<dbReference type="InterPro" id="IPR038883">
    <property type="entry name" value="AN11006-like"/>
</dbReference>
<sequence length="496" mass="56212">MPTFWDLPKPVRNKVYRLHLVYKGPLDLDAFKSLCNTPEKGVQRRMPVVFAVCGKIDPEASHIFFGENTFTVSDVSRITEWRSHFWTRHANQIRVLIIKNWDLRRAHQPDFDRAYRQIAALKNLESLTVHIDEEAVLEKVLDYRSAITWLRGVGSGPQVYLHLQGLPGMKGFRTIRGLQRVQFLPPSIPGARLLTSSGSIPGGFLETIVKHEIMQSRHPDKFKPEGSFRLLDLPAEIRNVIYSILLTFPGVTYPTPGTPTSWVNQVRGLHKGSKALQKGRDDAQIPRSSLEILRVNRQIHSEAVKVFYHSNNFVFSNALRLHQFVVSLSDTRLDCITSISMFYTGTTNDGDLITTLTLVRRLPSLRKFHFLQASSFHDATGSMRVNWPCPRATKMLFSFRNLEDIKIRDLALENAGGSGNSLVWRHVDWQRAAFKHLNYALRLAQSGKIFGWHLFHFGWPKEDTWPAAGDTDCGKTKGCSCGDNDHVDASNGDVGS</sequence>
<dbReference type="EMBL" id="JAAQHG020000038">
    <property type="protein sequence ID" value="KAL1583167.1"/>
    <property type="molecule type" value="Genomic_DNA"/>
</dbReference>